<evidence type="ECO:0000313" key="9">
    <source>
        <dbReference type="EMBL" id="MBY6277564.1"/>
    </source>
</evidence>
<sequence length="217" mass="22696">MELGEERYPIYVGAGLMAQLGALVRRHLPETRRALLVTDANVAPLYGEAARAALEQAGITTARVTVPAGEASKSLSQAYSLYSSCVRAELDRTSAVVALGGGVVGDLAGFVAATYLRGIPLVQVPTTLLAQVDSSIGGKTGVDLPQGKNLVGAFHQPSLVVADVETLKSLPRRELSAGMAEVVKHGVIRDEELLKYVEVQVGNVLAGDPAVLERVVA</sequence>
<dbReference type="InterPro" id="IPR050071">
    <property type="entry name" value="Dehydroquinate_synthase"/>
</dbReference>
<keyword evidence="7" id="KW-0170">Cobalt</keyword>
<dbReference type="FunFam" id="3.40.50.1970:FF:000001">
    <property type="entry name" value="3-dehydroquinate synthase"/>
    <property type="match status" value="1"/>
</dbReference>
<accession>A0A953LJT9</accession>
<evidence type="ECO:0000259" key="8">
    <source>
        <dbReference type="Pfam" id="PF01761"/>
    </source>
</evidence>
<feature type="domain" description="3-dehydroquinate synthase N-terminal" evidence="8">
    <location>
        <begin position="64"/>
        <end position="176"/>
    </location>
</feature>
<dbReference type="GO" id="GO:0009073">
    <property type="term" value="P:aromatic amino acid family biosynthetic process"/>
    <property type="evidence" value="ECO:0007669"/>
    <property type="project" value="UniProtKB-KW"/>
</dbReference>
<dbReference type="Pfam" id="PF01761">
    <property type="entry name" value="DHQ_synthase"/>
    <property type="match status" value="1"/>
</dbReference>
<dbReference type="Gene3D" id="1.20.1090.10">
    <property type="entry name" value="Dehydroquinate synthase-like - alpha domain"/>
    <property type="match status" value="1"/>
</dbReference>
<dbReference type="Gene3D" id="3.40.50.1970">
    <property type="match status" value="1"/>
</dbReference>
<reference evidence="9" key="1">
    <citation type="submission" date="2017-11" db="EMBL/GenBank/DDBJ databases">
        <title>Three new genomes from thermophilic consortium.</title>
        <authorList>
            <person name="Quaggio R."/>
            <person name="Amgarten D."/>
            <person name="Setubal J.C."/>
        </authorList>
    </citation>
    <scope>NUCLEOTIDE SEQUENCE</scope>
    <source>
        <strain evidence="9">ZCTH01-B2</strain>
    </source>
</reference>
<dbReference type="PANTHER" id="PTHR43622:SF7">
    <property type="entry name" value="3-DEHYDROQUINATE SYNTHASE, CHLOROPLASTIC"/>
    <property type="match status" value="1"/>
</dbReference>
<keyword evidence="4" id="KW-0520">NAD</keyword>
<gene>
    <name evidence="9" type="ORF">CWE10_15400</name>
</gene>
<dbReference type="GO" id="GO:0046872">
    <property type="term" value="F:metal ion binding"/>
    <property type="evidence" value="ECO:0007669"/>
    <property type="project" value="UniProtKB-KW"/>
</dbReference>
<dbReference type="GO" id="GO:0003856">
    <property type="term" value="F:3-dehydroquinate synthase activity"/>
    <property type="evidence" value="ECO:0007669"/>
    <property type="project" value="TreeGrafter"/>
</dbReference>
<dbReference type="EMBL" id="PIUK01000199">
    <property type="protein sequence ID" value="MBY6277564.1"/>
    <property type="molecule type" value="Genomic_DNA"/>
</dbReference>
<protein>
    <submittedName>
        <fullName evidence="9">3-dehydroquinate synthase</fullName>
    </submittedName>
</protein>
<organism evidence="9 10">
    <name type="scientific">Symbiobacterium thermophilum</name>
    <dbReference type="NCBI Taxonomy" id="2734"/>
    <lineage>
        <taxon>Bacteria</taxon>
        <taxon>Bacillati</taxon>
        <taxon>Bacillota</taxon>
        <taxon>Clostridia</taxon>
        <taxon>Eubacteriales</taxon>
        <taxon>Symbiobacteriaceae</taxon>
        <taxon>Symbiobacterium</taxon>
    </lineage>
</organism>
<keyword evidence="6" id="KW-0456">Lyase</keyword>
<dbReference type="SUPFAM" id="SSF56796">
    <property type="entry name" value="Dehydroquinate synthase-like"/>
    <property type="match status" value="1"/>
</dbReference>
<dbReference type="AlphaFoldDB" id="A0A953LJT9"/>
<evidence type="ECO:0000256" key="3">
    <source>
        <dbReference type="ARBA" id="ARBA00022723"/>
    </source>
</evidence>
<keyword evidence="5" id="KW-0057">Aromatic amino acid biosynthesis</keyword>
<dbReference type="Proteomes" id="UP000732377">
    <property type="component" value="Unassembled WGS sequence"/>
</dbReference>
<evidence type="ECO:0000256" key="4">
    <source>
        <dbReference type="ARBA" id="ARBA00023027"/>
    </source>
</evidence>
<evidence type="ECO:0000256" key="5">
    <source>
        <dbReference type="ARBA" id="ARBA00023141"/>
    </source>
</evidence>
<evidence type="ECO:0000256" key="2">
    <source>
        <dbReference type="ARBA" id="ARBA00022605"/>
    </source>
</evidence>
<evidence type="ECO:0000256" key="1">
    <source>
        <dbReference type="ARBA" id="ARBA00005412"/>
    </source>
</evidence>
<name>A0A953LJT9_SYMTR</name>
<keyword evidence="2" id="KW-0028">Amino-acid biosynthesis</keyword>
<proteinExistence type="inferred from homology"/>
<evidence type="ECO:0000256" key="6">
    <source>
        <dbReference type="ARBA" id="ARBA00023239"/>
    </source>
</evidence>
<dbReference type="InterPro" id="IPR030960">
    <property type="entry name" value="DHQS/DOIS_N"/>
</dbReference>
<dbReference type="GO" id="GO:0008652">
    <property type="term" value="P:amino acid biosynthetic process"/>
    <property type="evidence" value="ECO:0007669"/>
    <property type="project" value="UniProtKB-KW"/>
</dbReference>
<feature type="non-terminal residue" evidence="9">
    <location>
        <position position="217"/>
    </location>
</feature>
<dbReference type="PANTHER" id="PTHR43622">
    <property type="entry name" value="3-DEHYDROQUINATE SYNTHASE"/>
    <property type="match status" value="1"/>
</dbReference>
<dbReference type="CDD" id="cd08195">
    <property type="entry name" value="DHQS"/>
    <property type="match status" value="1"/>
</dbReference>
<keyword evidence="3" id="KW-0479">Metal-binding</keyword>
<comment type="similarity">
    <text evidence="1">Belongs to the sugar phosphate cyclases superfamily. Dehydroquinate synthase family.</text>
</comment>
<evidence type="ECO:0000256" key="7">
    <source>
        <dbReference type="ARBA" id="ARBA00023285"/>
    </source>
</evidence>
<evidence type="ECO:0000313" key="10">
    <source>
        <dbReference type="Proteomes" id="UP000732377"/>
    </source>
</evidence>
<comment type="caution">
    <text evidence="9">The sequence shown here is derived from an EMBL/GenBank/DDBJ whole genome shotgun (WGS) entry which is preliminary data.</text>
</comment>